<proteinExistence type="predicted"/>
<evidence type="ECO:0000256" key="1">
    <source>
        <dbReference type="ARBA" id="ARBA00022691"/>
    </source>
</evidence>
<feature type="domain" description="Radical SAM core" evidence="5">
    <location>
        <begin position="24"/>
        <end position="261"/>
    </location>
</feature>
<dbReference type="Gene3D" id="3.20.20.70">
    <property type="entry name" value="Aldolase class I"/>
    <property type="match status" value="1"/>
</dbReference>
<keyword evidence="7" id="KW-1185">Reference proteome</keyword>
<dbReference type="InterPro" id="IPR013785">
    <property type="entry name" value="Aldolase_TIM"/>
</dbReference>
<dbReference type="InterPro" id="IPR050377">
    <property type="entry name" value="Radical_SAM_PqqE_MftC-like"/>
</dbReference>
<dbReference type="SFLD" id="SFLDS00029">
    <property type="entry name" value="Radical_SAM"/>
    <property type="match status" value="1"/>
</dbReference>
<evidence type="ECO:0000256" key="3">
    <source>
        <dbReference type="ARBA" id="ARBA00023004"/>
    </source>
</evidence>
<comment type="caution">
    <text evidence="6">The sequence shown here is derived from an EMBL/GenBank/DDBJ whole genome shotgun (WGS) entry which is preliminary data.</text>
</comment>
<dbReference type="PANTHER" id="PTHR11228:SF7">
    <property type="entry name" value="PQQA PEPTIDE CYCLASE"/>
    <property type="match status" value="1"/>
</dbReference>
<evidence type="ECO:0000256" key="4">
    <source>
        <dbReference type="ARBA" id="ARBA00023014"/>
    </source>
</evidence>
<dbReference type="InterPro" id="IPR058240">
    <property type="entry name" value="rSAM_sf"/>
</dbReference>
<dbReference type="Pfam" id="PF04055">
    <property type="entry name" value="Radical_SAM"/>
    <property type="match status" value="1"/>
</dbReference>
<dbReference type="CDD" id="cd01335">
    <property type="entry name" value="Radical_SAM"/>
    <property type="match status" value="1"/>
</dbReference>
<dbReference type="GO" id="GO:0003824">
    <property type="term" value="F:catalytic activity"/>
    <property type="evidence" value="ECO:0007669"/>
    <property type="project" value="InterPro"/>
</dbReference>
<name>A0A505CYX2_9ACTN</name>
<sequence length="332" mass="36516">MRSPRLQLSSRPQLFAPCLELAPPMIQRQRCLPDYVDFRPLGRCNLDCLFCYGPRHDLPTMGEDDAFRVVEILRAERVKGVVISGGEPTLLPYLARLAAALGAPYAPGEPGPKIVLSTNGLAPIPTMEKILPHLSWIALPLESADPGEHAAMRIGHARHRERVIALLGQARRSHPSVGIKLGTVVTRLNARGADRVLDLIEDDPFLPDIWKVYEMSETNYGADNRHLLALGPGEFEEVVQRCSKAAADRGVELRVYRNSTRSGNYFFVDPDGGAVVIDDGEERRLGSFFELYERGEGWLRDCVEGDANAANFTSTYPTWSPTGSPDAVAAAT</sequence>
<dbReference type="InterPro" id="IPR007197">
    <property type="entry name" value="rSAM"/>
</dbReference>
<evidence type="ECO:0000313" key="6">
    <source>
        <dbReference type="EMBL" id="TPQ16754.1"/>
    </source>
</evidence>
<evidence type="ECO:0000313" key="7">
    <source>
        <dbReference type="Proteomes" id="UP000317378"/>
    </source>
</evidence>
<organism evidence="6 7">
    <name type="scientific">Streptomyces sporangiiformans</name>
    <dbReference type="NCBI Taxonomy" id="2315329"/>
    <lineage>
        <taxon>Bacteria</taxon>
        <taxon>Bacillati</taxon>
        <taxon>Actinomycetota</taxon>
        <taxon>Actinomycetes</taxon>
        <taxon>Kitasatosporales</taxon>
        <taxon>Streptomycetaceae</taxon>
        <taxon>Streptomyces</taxon>
    </lineage>
</organism>
<evidence type="ECO:0000256" key="2">
    <source>
        <dbReference type="ARBA" id="ARBA00022723"/>
    </source>
</evidence>
<dbReference type="GO" id="GO:0046872">
    <property type="term" value="F:metal ion binding"/>
    <property type="evidence" value="ECO:0007669"/>
    <property type="project" value="UniProtKB-KW"/>
</dbReference>
<gene>
    <name evidence="6" type="ORF">FGD71_039780</name>
</gene>
<dbReference type="PROSITE" id="PS51918">
    <property type="entry name" value="RADICAL_SAM"/>
    <property type="match status" value="1"/>
</dbReference>
<dbReference type="OrthoDB" id="4086643at2"/>
<dbReference type="SFLD" id="SFLDG01067">
    <property type="entry name" value="SPASM/twitch_domain_containing"/>
    <property type="match status" value="1"/>
</dbReference>
<dbReference type="PANTHER" id="PTHR11228">
    <property type="entry name" value="RADICAL SAM DOMAIN PROTEIN"/>
    <property type="match status" value="1"/>
</dbReference>
<dbReference type="GO" id="GO:0051536">
    <property type="term" value="F:iron-sulfur cluster binding"/>
    <property type="evidence" value="ECO:0007669"/>
    <property type="project" value="UniProtKB-KW"/>
</dbReference>
<dbReference type="Proteomes" id="UP000317378">
    <property type="component" value="Unassembled WGS sequence"/>
</dbReference>
<keyword evidence="3" id="KW-0408">Iron</keyword>
<dbReference type="SUPFAM" id="SSF102114">
    <property type="entry name" value="Radical SAM enzymes"/>
    <property type="match status" value="1"/>
</dbReference>
<evidence type="ECO:0000259" key="5">
    <source>
        <dbReference type="PROSITE" id="PS51918"/>
    </source>
</evidence>
<keyword evidence="4" id="KW-0411">Iron-sulfur</keyword>
<keyword evidence="2" id="KW-0479">Metal-binding</keyword>
<protein>
    <submittedName>
        <fullName evidence="6">Radical SAM protein</fullName>
    </submittedName>
</protein>
<dbReference type="EMBL" id="VCHX02000320">
    <property type="protein sequence ID" value="TPQ16754.1"/>
    <property type="molecule type" value="Genomic_DNA"/>
</dbReference>
<accession>A0A505CYX2</accession>
<dbReference type="AlphaFoldDB" id="A0A505CYX2"/>
<reference evidence="6 7" key="1">
    <citation type="submission" date="2019-06" db="EMBL/GenBank/DDBJ databases">
        <title>Streptomyces sporangiiformans sp. nov., a novel actinomycete isolated from soil in Mount Song.</title>
        <authorList>
            <person name="Han L."/>
        </authorList>
    </citation>
    <scope>NUCLEOTIDE SEQUENCE [LARGE SCALE GENOMIC DNA]</scope>
    <source>
        <strain evidence="6 7">NEAU-SSA 1</strain>
    </source>
</reference>
<keyword evidence="1" id="KW-0949">S-adenosyl-L-methionine</keyword>